<comment type="caution">
    <text evidence="8">The sequence shown here is derived from an EMBL/GenBank/DDBJ whole genome shotgun (WGS) entry which is preliminary data.</text>
</comment>
<dbReference type="PANTHER" id="PTHR10434">
    <property type="entry name" value="1-ACYL-SN-GLYCEROL-3-PHOSPHATE ACYLTRANSFERASE"/>
    <property type="match status" value="1"/>
</dbReference>
<evidence type="ECO:0000256" key="3">
    <source>
        <dbReference type="ARBA" id="ARBA00022679"/>
    </source>
</evidence>
<dbReference type="GO" id="GO:0016020">
    <property type="term" value="C:membrane"/>
    <property type="evidence" value="ECO:0007669"/>
    <property type="project" value="InterPro"/>
</dbReference>
<dbReference type="AlphaFoldDB" id="A0A9W9YD89"/>
<dbReference type="EC" id="2.3.1.51" evidence="5"/>
<dbReference type="Pfam" id="PF01553">
    <property type="entry name" value="Acyltransferase"/>
    <property type="match status" value="1"/>
</dbReference>
<evidence type="ECO:0000256" key="5">
    <source>
        <dbReference type="RuleBase" id="RU361267"/>
    </source>
</evidence>
<dbReference type="OrthoDB" id="202234at2759"/>
<dbReference type="PANTHER" id="PTHR10434:SF11">
    <property type="entry name" value="1-ACYL-SN-GLYCEROL-3-PHOSPHATE ACYLTRANSFERASE"/>
    <property type="match status" value="1"/>
</dbReference>
<proteinExistence type="inferred from homology"/>
<feature type="domain" description="Phospholipid/glycerol acyltransferase" evidence="7">
    <location>
        <begin position="97"/>
        <end position="212"/>
    </location>
</feature>
<organism evidence="8 9">
    <name type="scientific">Desmophyllum pertusum</name>
    <dbReference type="NCBI Taxonomy" id="174260"/>
    <lineage>
        <taxon>Eukaryota</taxon>
        <taxon>Metazoa</taxon>
        <taxon>Cnidaria</taxon>
        <taxon>Anthozoa</taxon>
        <taxon>Hexacorallia</taxon>
        <taxon>Scleractinia</taxon>
        <taxon>Caryophylliina</taxon>
        <taxon>Caryophylliidae</taxon>
        <taxon>Desmophyllum</taxon>
    </lineage>
</organism>
<sequence length="282" mass="32682">MWQFELVGLGLLILVVGLFVLYRKSPRFRFRTKYFNYHCLMMFFAMYCTVVGVFHPFDVENFHRCAGFVYKTLVRLYAIRSHIEGLEIFDKLKGKNFVIVANHQSSLDMFVILEATPRRTTFLAKKALMFAPLFGFAAWLFGIVFIDRTHAKSARNVMDKTTKRICDEKMNVWIFPEGTRSQTGTLLPFKKGAFHLAQQAQLPIVPIVIYDYSSIFNKKKKLFEYGIMEAKVLAPISTEGMTTDDVPELAENVRQQMLKVFLEHDHSQSDKDTVSMEDKKIN</sequence>
<protein>
    <recommendedName>
        <fullName evidence="5">1-acyl-sn-glycerol-3-phosphate acyltransferase</fullName>
        <ecNumber evidence="5">2.3.1.51</ecNumber>
    </recommendedName>
</protein>
<keyword evidence="5" id="KW-0444">Lipid biosynthesis</keyword>
<evidence type="ECO:0000256" key="6">
    <source>
        <dbReference type="SAM" id="Phobius"/>
    </source>
</evidence>
<dbReference type="InterPro" id="IPR004552">
    <property type="entry name" value="AGP_acyltrans"/>
</dbReference>
<evidence type="ECO:0000256" key="4">
    <source>
        <dbReference type="ARBA" id="ARBA00023315"/>
    </source>
</evidence>
<evidence type="ECO:0000313" key="8">
    <source>
        <dbReference type="EMBL" id="KAJ7334510.1"/>
    </source>
</evidence>
<dbReference type="Proteomes" id="UP001163046">
    <property type="component" value="Unassembled WGS sequence"/>
</dbReference>
<feature type="transmembrane region" description="Helical" evidence="6">
    <location>
        <begin position="6"/>
        <end position="22"/>
    </location>
</feature>
<keyword evidence="3 5" id="KW-0808">Transferase</keyword>
<comment type="similarity">
    <text evidence="2 5">Belongs to the 1-acyl-sn-glycerol-3-phosphate acyltransferase family.</text>
</comment>
<keyword evidence="5" id="KW-0443">Lipid metabolism</keyword>
<feature type="transmembrane region" description="Helical" evidence="6">
    <location>
        <begin position="34"/>
        <end position="54"/>
    </location>
</feature>
<keyword evidence="6" id="KW-1133">Transmembrane helix</keyword>
<reference evidence="8" key="1">
    <citation type="submission" date="2023-01" db="EMBL/GenBank/DDBJ databases">
        <title>Genome assembly of the deep-sea coral Lophelia pertusa.</title>
        <authorList>
            <person name="Herrera S."/>
            <person name="Cordes E."/>
        </authorList>
    </citation>
    <scope>NUCLEOTIDE SEQUENCE</scope>
    <source>
        <strain evidence="8">USNM1676648</strain>
        <tissue evidence="8">Polyp</tissue>
    </source>
</reference>
<comment type="pathway">
    <text evidence="1">Phospholipid metabolism; CDP-diacylglycerol biosynthesis; CDP-diacylglycerol from sn-glycerol 3-phosphate: step 2/3.</text>
</comment>
<dbReference type="GO" id="GO:0006654">
    <property type="term" value="P:phosphatidic acid biosynthetic process"/>
    <property type="evidence" value="ECO:0007669"/>
    <property type="project" value="TreeGrafter"/>
</dbReference>
<keyword evidence="9" id="KW-1185">Reference proteome</keyword>
<dbReference type="EMBL" id="MU827784">
    <property type="protein sequence ID" value="KAJ7334510.1"/>
    <property type="molecule type" value="Genomic_DNA"/>
</dbReference>
<dbReference type="GO" id="GO:0003841">
    <property type="term" value="F:1-acylglycerol-3-phosphate O-acyltransferase activity"/>
    <property type="evidence" value="ECO:0007669"/>
    <property type="project" value="UniProtKB-UniRule"/>
</dbReference>
<dbReference type="CDD" id="cd07989">
    <property type="entry name" value="LPLAT_AGPAT-like"/>
    <property type="match status" value="1"/>
</dbReference>
<dbReference type="SUPFAM" id="SSF69593">
    <property type="entry name" value="Glycerol-3-phosphate (1)-acyltransferase"/>
    <property type="match status" value="1"/>
</dbReference>
<accession>A0A9W9YD89</accession>
<keyword evidence="6" id="KW-0472">Membrane</keyword>
<keyword evidence="5" id="KW-1208">Phospholipid metabolism</keyword>
<dbReference type="GO" id="GO:0005783">
    <property type="term" value="C:endoplasmic reticulum"/>
    <property type="evidence" value="ECO:0007669"/>
    <property type="project" value="TreeGrafter"/>
</dbReference>
<feature type="transmembrane region" description="Helical" evidence="6">
    <location>
        <begin position="127"/>
        <end position="146"/>
    </location>
</feature>
<dbReference type="SMART" id="SM00563">
    <property type="entry name" value="PlsC"/>
    <property type="match status" value="1"/>
</dbReference>
<comment type="domain">
    <text evidence="5">The HXXXXD motif is essential for acyltransferase activity and may constitute the binding site for the phosphate moiety of the glycerol-3-phosphate.</text>
</comment>
<dbReference type="NCBIfam" id="TIGR00530">
    <property type="entry name" value="AGP_acyltrn"/>
    <property type="match status" value="1"/>
</dbReference>
<gene>
    <name evidence="8" type="primary">AGPAT2</name>
    <name evidence="8" type="ORF">OS493_014832</name>
</gene>
<evidence type="ECO:0000313" key="9">
    <source>
        <dbReference type="Proteomes" id="UP001163046"/>
    </source>
</evidence>
<evidence type="ECO:0000256" key="2">
    <source>
        <dbReference type="ARBA" id="ARBA00008655"/>
    </source>
</evidence>
<evidence type="ECO:0000259" key="7">
    <source>
        <dbReference type="SMART" id="SM00563"/>
    </source>
</evidence>
<keyword evidence="4 5" id="KW-0012">Acyltransferase</keyword>
<keyword evidence="6" id="KW-0812">Transmembrane</keyword>
<comment type="catalytic activity">
    <reaction evidence="5">
        <text>a 1-acyl-sn-glycero-3-phosphate + an acyl-CoA = a 1,2-diacyl-sn-glycero-3-phosphate + CoA</text>
        <dbReference type="Rhea" id="RHEA:19709"/>
        <dbReference type="ChEBI" id="CHEBI:57287"/>
        <dbReference type="ChEBI" id="CHEBI:57970"/>
        <dbReference type="ChEBI" id="CHEBI:58342"/>
        <dbReference type="ChEBI" id="CHEBI:58608"/>
        <dbReference type="EC" id="2.3.1.51"/>
    </reaction>
</comment>
<keyword evidence="5" id="KW-0594">Phospholipid biosynthesis</keyword>
<name>A0A9W9YD89_9CNID</name>
<dbReference type="InterPro" id="IPR002123">
    <property type="entry name" value="Plipid/glycerol_acylTrfase"/>
</dbReference>
<evidence type="ECO:0000256" key="1">
    <source>
        <dbReference type="ARBA" id="ARBA00004728"/>
    </source>
</evidence>